<protein>
    <recommendedName>
        <fullName evidence="2">PH domain-containing protein</fullName>
    </recommendedName>
</protein>
<name>A0A0F9S7P2_9ZZZZ</name>
<organism evidence="1">
    <name type="scientific">marine sediment metagenome</name>
    <dbReference type="NCBI Taxonomy" id="412755"/>
    <lineage>
        <taxon>unclassified sequences</taxon>
        <taxon>metagenomes</taxon>
        <taxon>ecological metagenomes</taxon>
    </lineage>
</organism>
<gene>
    <name evidence="1" type="ORF">LCGC14_0885330</name>
</gene>
<dbReference type="EMBL" id="LAZR01002807">
    <property type="protein sequence ID" value="KKN25373.1"/>
    <property type="molecule type" value="Genomic_DNA"/>
</dbReference>
<evidence type="ECO:0008006" key="2">
    <source>
        <dbReference type="Google" id="ProtNLM"/>
    </source>
</evidence>
<sequence length="57" mass="6617">MAATTNKQEYIDRWIEHVKEFYPLALCNDPEHQKVVTDCIDALLVVIPKIAETKKMD</sequence>
<accession>A0A0F9S7P2</accession>
<evidence type="ECO:0000313" key="1">
    <source>
        <dbReference type="EMBL" id="KKN25373.1"/>
    </source>
</evidence>
<dbReference type="AlphaFoldDB" id="A0A0F9S7P2"/>
<proteinExistence type="predicted"/>
<comment type="caution">
    <text evidence="1">The sequence shown here is derived from an EMBL/GenBank/DDBJ whole genome shotgun (WGS) entry which is preliminary data.</text>
</comment>
<reference evidence="1" key="1">
    <citation type="journal article" date="2015" name="Nature">
        <title>Complex archaea that bridge the gap between prokaryotes and eukaryotes.</title>
        <authorList>
            <person name="Spang A."/>
            <person name="Saw J.H."/>
            <person name="Jorgensen S.L."/>
            <person name="Zaremba-Niedzwiedzka K."/>
            <person name="Martijn J."/>
            <person name="Lind A.E."/>
            <person name="van Eijk R."/>
            <person name="Schleper C."/>
            <person name="Guy L."/>
            <person name="Ettema T.J."/>
        </authorList>
    </citation>
    <scope>NUCLEOTIDE SEQUENCE</scope>
</reference>